<evidence type="ECO:0000313" key="2">
    <source>
        <dbReference type="Proteomes" id="UP000178873"/>
    </source>
</evidence>
<proteinExistence type="predicted"/>
<evidence type="ECO:0000313" key="1">
    <source>
        <dbReference type="EMBL" id="OHA17748.1"/>
    </source>
</evidence>
<accession>A0A1G2M1J0</accession>
<reference evidence="1 2" key="1">
    <citation type="journal article" date="2016" name="Nat. Commun.">
        <title>Thousands of microbial genomes shed light on interconnected biogeochemical processes in an aquifer system.</title>
        <authorList>
            <person name="Anantharaman K."/>
            <person name="Brown C.T."/>
            <person name="Hug L.A."/>
            <person name="Sharon I."/>
            <person name="Castelle C.J."/>
            <person name="Probst A.J."/>
            <person name="Thomas B.C."/>
            <person name="Singh A."/>
            <person name="Wilkins M.J."/>
            <person name="Karaoz U."/>
            <person name="Brodie E.L."/>
            <person name="Williams K.H."/>
            <person name="Hubbard S.S."/>
            <person name="Banfield J.F."/>
        </authorList>
    </citation>
    <scope>NUCLEOTIDE SEQUENCE [LARGE SCALE GENOMIC DNA]</scope>
</reference>
<dbReference type="EMBL" id="MHRF01000013">
    <property type="protein sequence ID" value="OHA17748.1"/>
    <property type="molecule type" value="Genomic_DNA"/>
</dbReference>
<dbReference type="AlphaFoldDB" id="A0A1G2M1J0"/>
<gene>
    <name evidence="1" type="ORF">A2664_04010</name>
</gene>
<organism evidence="1 2">
    <name type="scientific">Candidatus Taylorbacteria bacterium RIFCSPHIGHO2_01_FULL_46_22b</name>
    <dbReference type="NCBI Taxonomy" id="1802301"/>
    <lineage>
        <taxon>Bacteria</taxon>
        <taxon>Candidatus Tayloriibacteriota</taxon>
    </lineage>
</organism>
<protein>
    <submittedName>
        <fullName evidence="1">Uncharacterized protein</fullName>
    </submittedName>
</protein>
<sequence length="271" mass="30972">MVILLWYNIHREGNGPIPYGDYLGSNHFHTFFTHIVKKILLLALLTLTTTPLFAADRELPTIPVPAAFLTEVQLGGESYTISTKWGTSKGEGGYVFDVLTVSDFDKPTTVHSIRLITFEEHGTEWTWDNNKLQESPFPSKELEKWLSHATNLVKRFIVSGNIAVDTLPWKYVGTAVRLQSYEHAQDQHVFERKGQYLVIEWRDWLGESPKQIGKEVFIAEHKQKQREGRFECSFFSATIVDGKVLMGADVVNAMDKLKEMRRLTSDDPLNN</sequence>
<dbReference type="Proteomes" id="UP000178873">
    <property type="component" value="Unassembled WGS sequence"/>
</dbReference>
<comment type="caution">
    <text evidence="1">The sequence shown here is derived from an EMBL/GenBank/DDBJ whole genome shotgun (WGS) entry which is preliminary data.</text>
</comment>
<name>A0A1G2M1J0_9BACT</name>